<dbReference type="AlphaFoldDB" id="A0A5R8NHE8"/>
<accession>A0A5R8NHE8</accession>
<proteinExistence type="predicted"/>
<organism evidence="2 3">
    <name type="scientific">Nocardia cyriacigeorgica</name>
    <dbReference type="NCBI Taxonomy" id="135487"/>
    <lineage>
        <taxon>Bacteria</taxon>
        <taxon>Bacillati</taxon>
        <taxon>Actinomycetota</taxon>
        <taxon>Actinomycetes</taxon>
        <taxon>Mycobacteriales</taxon>
        <taxon>Nocardiaceae</taxon>
        <taxon>Nocardia</taxon>
    </lineage>
</organism>
<evidence type="ECO:0000313" key="2">
    <source>
        <dbReference type="EMBL" id="TLF74007.1"/>
    </source>
</evidence>
<dbReference type="EMBL" id="VBUT01000011">
    <property type="protein sequence ID" value="TLF74007.1"/>
    <property type="molecule type" value="Genomic_DNA"/>
</dbReference>
<feature type="domain" description="PE" evidence="1">
    <location>
        <begin position="6"/>
        <end position="92"/>
    </location>
</feature>
<gene>
    <name evidence="2" type="ORF">FEK34_25110</name>
</gene>
<dbReference type="RefSeq" id="WP_138451638.1">
    <property type="nucleotide sequence ID" value="NZ_AP026979.1"/>
</dbReference>
<name>A0A5R8NHE8_9NOCA</name>
<reference evidence="2 3" key="1">
    <citation type="submission" date="2019-05" db="EMBL/GenBank/DDBJ databases">
        <title>Genomes sequences of two Nocardia cyriacigeorgica environmental isolates, type strains Nocardia asteroides ATCC 19247 and Nocardia cyriacigeorgica DSM 44484.</title>
        <authorList>
            <person name="Vautrin F."/>
            <person name="Bergeron E."/>
            <person name="Dubost A."/>
            <person name="Abrouk D."/>
            <person name="Rodriguez Nava V."/>
            <person name="Pujic P."/>
        </authorList>
    </citation>
    <scope>NUCLEOTIDE SEQUENCE [LARGE SCALE GENOMIC DNA]</scope>
    <source>
        <strain evidence="2 3">EML 446</strain>
    </source>
</reference>
<evidence type="ECO:0000313" key="3">
    <source>
        <dbReference type="Proteomes" id="UP000306378"/>
    </source>
</evidence>
<sequence length="108" mass="10771">MTLPLQVSSSAVRSTGASYAVDQAAFEAALSTAAPGTISMPAALDPVSKMAAARFNTYAGDLLKEVGDGCLKRRDGGEVLAPVATAYTDSDIAGGGTLSAYGSVAGLR</sequence>
<dbReference type="Pfam" id="PF00934">
    <property type="entry name" value="PE"/>
    <property type="match status" value="1"/>
</dbReference>
<dbReference type="Proteomes" id="UP000306378">
    <property type="component" value="Unassembled WGS sequence"/>
</dbReference>
<protein>
    <submittedName>
        <fullName evidence="2">PE domain-containing protein</fullName>
    </submittedName>
</protein>
<dbReference type="InterPro" id="IPR000084">
    <property type="entry name" value="PE-PGRS_N"/>
</dbReference>
<evidence type="ECO:0000259" key="1">
    <source>
        <dbReference type="Pfam" id="PF00934"/>
    </source>
</evidence>
<comment type="caution">
    <text evidence="2">The sequence shown here is derived from an EMBL/GenBank/DDBJ whole genome shotgun (WGS) entry which is preliminary data.</text>
</comment>